<reference evidence="1" key="1">
    <citation type="submission" date="2023-01" db="EMBL/GenBank/DDBJ databases">
        <title>Vibrio sp. CB1-14 genome sequencing.</title>
        <authorList>
            <person name="Otstavnykh N."/>
            <person name="Isaeva M."/>
            <person name="Meleshko D."/>
        </authorList>
    </citation>
    <scope>NUCLEOTIDE SEQUENCE</scope>
    <source>
        <strain evidence="1">CB1-14</strain>
    </source>
</reference>
<proteinExistence type="predicted"/>
<name>A0AAU8BMZ7_9VIBR</name>
<evidence type="ECO:0000313" key="1">
    <source>
        <dbReference type="EMBL" id="XCD18069.1"/>
    </source>
</evidence>
<protein>
    <submittedName>
        <fullName evidence="1">Uncharacterized protein</fullName>
    </submittedName>
</protein>
<dbReference type="RefSeq" id="WP_353499225.1">
    <property type="nucleotide sequence ID" value="NZ_CP115921.1"/>
</dbReference>
<accession>A0AAU8BMZ7</accession>
<organism evidence="1">
    <name type="scientific">Vibrio chaetopteri</name>
    <dbReference type="NCBI Taxonomy" id="3016528"/>
    <lineage>
        <taxon>Bacteria</taxon>
        <taxon>Pseudomonadati</taxon>
        <taxon>Pseudomonadota</taxon>
        <taxon>Gammaproteobacteria</taxon>
        <taxon>Vibrionales</taxon>
        <taxon>Vibrionaceae</taxon>
        <taxon>Vibrio</taxon>
    </lineage>
</organism>
<sequence length="86" mass="9980">MDKPECVELHLCIKTSKGGFILASSNTSRAESITYWLMTPREKREVEYYVVLVRDEQAVDFKFISKEWADFLLEKVEIVLLCKCSA</sequence>
<dbReference type="AlphaFoldDB" id="A0AAU8BMZ7"/>
<dbReference type="EMBL" id="CP115921">
    <property type="protein sequence ID" value="XCD18069.1"/>
    <property type="molecule type" value="Genomic_DNA"/>
</dbReference>
<gene>
    <name evidence="1" type="ORF">PG915_22590</name>
</gene>
<dbReference type="KEGG" id="vck:PG915_22590"/>